<comment type="caution">
    <text evidence="2">The sequence shown here is derived from an EMBL/GenBank/DDBJ whole genome shotgun (WGS) entry which is preliminary data.</text>
</comment>
<name>A0A397VWH6_9GLOM</name>
<accession>A0A397VWH6</accession>
<evidence type="ECO:0000313" key="3">
    <source>
        <dbReference type="Proteomes" id="UP000266673"/>
    </source>
</evidence>
<keyword evidence="1" id="KW-0732">Signal</keyword>
<proteinExistence type="predicted"/>
<dbReference type="OrthoDB" id="2442358at2759"/>
<feature type="chain" id="PRO_5017286870" evidence="1">
    <location>
        <begin position="23"/>
        <end position="139"/>
    </location>
</feature>
<sequence length="139" mass="15026">MMKSFLWLFASFCIVYFLVVQASPVAIPTVPQKPQIPDVGCDQFKVTCIEDTDCDGDKVCNKTKKGLFCGSNSTSIDNTPTPGLDKLGCPGTKEQFFSDGFPVECLKPADCKREGFTSCTATATGVFCFCNDPSGNNCF</sequence>
<evidence type="ECO:0000313" key="2">
    <source>
        <dbReference type="EMBL" id="RIB25667.1"/>
    </source>
</evidence>
<dbReference type="EMBL" id="QKWP01000166">
    <property type="protein sequence ID" value="RIB25667.1"/>
    <property type="molecule type" value="Genomic_DNA"/>
</dbReference>
<organism evidence="2 3">
    <name type="scientific">Gigaspora rosea</name>
    <dbReference type="NCBI Taxonomy" id="44941"/>
    <lineage>
        <taxon>Eukaryota</taxon>
        <taxon>Fungi</taxon>
        <taxon>Fungi incertae sedis</taxon>
        <taxon>Mucoromycota</taxon>
        <taxon>Glomeromycotina</taxon>
        <taxon>Glomeromycetes</taxon>
        <taxon>Diversisporales</taxon>
        <taxon>Gigasporaceae</taxon>
        <taxon>Gigaspora</taxon>
    </lineage>
</organism>
<gene>
    <name evidence="2" type="ORF">C2G38_2066895</name>
</gene>
<dbReference type="Proteomes" id="UP000266673">
    <property type="component" value="Unassembled WGS sequence"/>
</dbReference>
<evidence type="ECO:0000256" key="1">
    <source>
        <dbReference type="SAM" id="SignalP"/>
    </source>
</evidence>
<keyword evidence="3" id="KW-1185">Reference proteome</keyword>
<dbReference type="AlphaFoldDB" id="A0A397VWH6"/>
<protein>
    <submittedName>
        <fullName evidence="2">Uncharacterized protein</fullName>
    </submittedName>
</protein>
<feature type="signal peptide" evidence="1">
    <location>
        <begin position="1"/>
        <end position="22"/>
    </location>
</feature>
<reference evidence="2 3" key="1">
    <citation type="submission" date="2018-06" db="EMBL/GenBank/DDBJ databases">
        <title>Comparative genomics reveals the genomic features of Rhizophagus irregularis, R. cerebriforme, R. diaphanum and Gigaspora rosea, and their symbiotic lifestyle signature.</title>
        <authorList>
            <person name="Morin E."/>
            <person name="San Clemente H."/>
            <person name="Chen E.C.H."/>
            <person name="De La Providencia I."/>
            <person name="Hainaut M."/>
            <person name="Kuo A."/>
            <person name="Kohler A."/>
            <person name="Murat C."/>
            <person name="Tang N."/>
            <person name="Roy S."/>
            <person name="Loubradou J."/>
            <person name="Henrissat B."/>
            <person name="Grigoriev I.V."/>
            <person name="Corradi N."/>
            <person name="Roux C."/>
            <person name="Martin F.M."/>
        </authorList>
    </citation>
    <scope>NUCLEOTIDE SEQUENCE [LARGE SCALE GENOMIC DNA]</scope>
    <source>
        <strain evidence="2 3">DAOM 194757</strain>
    </source>
</reference>